<accession>A0A3R5SXE1</accession>
<evidence type="ECO:0000313" key="2">
    <source>
        <dbReference type="EMBL" id="QAB05901.1"/>
    </source>
</evidence>
<gene>
    <name evidence="1" type="primary">ATP8</name>
</gene>
<organism evidence="1">
    <name type="scientific">Ixodes holocyclus</name>
    <name type="common">Australian paralysis tick</name>
    <dbReference type="NCBI Taxonomy" id="65647"/>
    <lineage>
        <taxon>Eukaryota</taxon>
        <taxon>Metazoa</taxon>
        <taxon>Ecdysozoa</taxon>
        <taxon>Arthropoda</taxon>
        <taxon>Chelicerata</taxon>
        <taxon>Arachnida</taxon>
        <taxon>Acari</taxon>
        <taxon>Parasitiformes</taxon>
        <taxon>Ixodida</taxon>
        <taxon>Ixodoidea</taxon>
        <taxon>Ixodidae</taxon>
        <taxon>Ixodinae</taxon>
        <taxon>Ixodes</taxon>
    </lineage>
</organism>
<protein>
    <submittedName>
        <fullName evidence="1">ATP synthase F0 subunit 8</fullName>
    </submittedName>
</protein>
<dbReference type="EMBL" id="MH043266">
    <property type="protein sequence ID" value="QAB05914.1"/>
    <property type="molecule type" value="Genomic_DNA"/>
</dbReference>
<dbReference type="EMBL" id="MH043267">
    <property type="protein sequence ID" value="QAB05927.1"/>
    <property type="molecule type" value="Genomic_DNA"/>
</dbReference>
<keyword evidence="1" id="KW-0496">Mitochondrion</keyword>
<geneLocation type="mitochondrion" evidence="1"/>
<evidence type="ECO:0000313" key="1">
    <source>
        <dbReference type="EMBL" id="QAB05888.1"/>
    </source>
</evidence>
<dbReference type="EMBL" id="MH043264">
    <property type="protein sequence ID" value="QAB05888.1"/>
    <property type="molecule type" value="Genomic_DNA"/>
</dbReference>
<proteinExistence type="predicted"/>
<sequence>MPQLFPMNWMFMTLTFLFLFIFTFSLTFFFPMFTPKSIFTNKIKANKMFKW</sequence>
<reference evidence="1" key="1">
    <citation type="submission" date="2018-03" db="EMBL/GenBank/DDBJ databases">
        <title>Mitochondrial genome analysis reveals intraspecific variation within Australian hard tick species.</title>
        <authorList>
            <person name="Burnard D."/>
            <person name="Shao R."/>
            <person name="Polkinghorne A."/>
        </authorList>
    </citation>
    <scope>NUCLEOTIDE SEQUENCE</scope>
    <source>
        <strain evidence="4">B9b2</strain>
        <strain evidence="2">E5b2</strain>
        <strain evidence="3">H4</strain>
        <strain evidence="1">I7</strain>
    </source>
</reference>
<evidence type="ECO:0000313" key="4">
    <source>
        <dbReference type="EMBL" id="QAB05927.1"/>
    </source>
</evidence>
<dbReference type="EMBL" id="MH043265">
    <property type="protein sequence ID" value="QAB05901.1"/>
    <property type="molecule type" value="Genomic_DNA"/>
</dbReference>
<name>A0A3R5SXE1_IXOHO</name>
<dbReference type="AlphaFoldDB" id="A0A3R5SXE1"/>
<evidence type="ECO:0000313" key="3">
    <source>
        <dbReference type="EMBL" id="QAB05914.1"/>
    </source>
</evidence>